<evidence type="ECO:0000313" key="3">
    <source>
        <dbReference type="Proteomes" id="UP000001887"/>
    </source>
</evidence>
<accession>D2R081</accession>
<dbReference type="AlphaFoldDB" id="D2R081"/>
<keyword evidence="1" id="KW-0732">Signal</keyword>
<evidence type="ECO:0000256" key="1">
    <source>
        <dbReference type="SAM" id="SignalP"/>
    </source>
</evidence>
<dbReference type="KEGG" id="psl:Psta_3791"/>
<feature type="signal peptide" evidence="1">
    <location>
        <begin position="1"/>
        <end position="31"/>
    </location>
</feature>
<organism evidence="2 3">
    <name type="scientific">Pirellula staleyi (strain ATCC 27377 / DSM 6068 / ICPB 4128)</name>
    <name type="common">Pirella staleyi</name>
    <dbReference type="NCBI Taxonomy" id="530564"/>
    <lineage>
        <taxon>Bacteria</taxon>
        <taxon>Pseudomonadati</taxon>
        <taxon>Planctomycetota</taxon>
        <taxon>Planctomycetia</taxon>
        <taxon>Pirellulales</taxon>
        <taxon>Pirellulaceae</taxon>
        <taxon>Pirellula</taxon>
    </lineage>
</organism>
<sequence length="188" mass="19515" precursor="true">MTLVRRVRKLAQPLALVAMVLFACFPARLLADCSCSGCCDIAAVTNAAATASSCCDSSDSACGCKKVVGRASCCSKPADAPKATRSCCNPDHSAAVNHSAEDSPSDSAATSDCDCNCGSDMEAPAPAVPAHPSHASVHHAEVDLAPASDWNPAQLIALASADREQFLFTHPLDAIPTRLHAHLCVWRN</sequence>
<reference evidence="2 3" key="1">
    <citation type="journal article" date="2009" name="Stand. Genomic Sci.">
        <title>Complete genome sequence of Pirellula staleyi type strain (ATCC 27377).</title>
        <authorList>
            <person name="Clum A."/>
            <person name="Tindall B.J."/>
            <person name="Sikorski J."/>
            <person name="Ivanova N."/>
            <person name="Mavrommatis K."/>
            <person name="Lucas S."/>
            <person name="Glavina del Rio T."/>
            <person name="Nolan M."/>
            <person name="Chen F."/>
            <person name="Tice H."/>
            <person name="Pitluck S."/>
            <person name="Cheng J.F."/>
            <person name="Chertkov O."/>
            <person name="Brettin T."/>
            <person name="Han C."/>
            <person name="Detter J.C."/>
            <person name="Kuske C."/>
            <person name="Bruce D."/>
            <person name="Goodwin L."/>
            <person name="Ovchinikova G."/>
            <person name="Pati A."/>
            <person name="Mikhailova N."/>
            <person name="Chen A."/>
            <person name="Palaniappan K."/>
            <person name="Land M."/>
            <person name="Hauser L."/>
            <person name="Chang Y.J."/>
            <person name="Jeffries C.D."/>
            <person name="Chain P."/>
            <person name="Rohde M."/>
            <person name="Goker M."/>
            <person name="Bristow J."/>
            <person name="Eisen J.A."/>
            <person name="Markowitz V."/>
            <person name="Hugenholtz P."/>
            <person name="Kyrpides N.C."/>
            <person name="Klenk H.P."/>
            <person name="Lapidus A."/>
        </authorList>
    </citation>
    <scope>NUCLEOTIDE SEQUENCE [LARGE SCALE GENOMIC DNA]</scope>
    <source>
        <strain evidence="3">ATCC 27377 / DSM 6068 / ICPB 4128</strain>
    </source>
</reference>
<evidence type="ECO:0000313" key="2">
    <source>
        <dbReference type="EMBL" id="ADB18446.1"/>
    </source>
</evidence>
<proteinExistence type="predicted"/>
<protein>
    <recommendedName>
        <fullName evidence="4">Secreted protein</fullName>
    </recommendedName>
</protein>
<name>D2R081_PIRSD</name>
<evidence type="ECO:0008006" key="4">
    <source>
        <dbReference type="Google" id="ProtNLM"/>
    </source>
</evidence>
<dbReference type="Proteomes" id="UP000001887">
    <property type="component" value="Chromosome"/>
</dbReference>
<dbReference type="EMBL" id="CP001848">
    <property type="protein sequence ID" value="ADB18446.1"/>
    <property type="molecule type" value="Genomic_DNA"/>
</dbReference>
<feature type="chain" id="PRO_5003036113" description="Secreted protein" evidence="1">
    <location>
        <begin position="32"/>
        <end position="188"/>
    </location>
</feature>
<dbReference type="PROSITE" id="PS51257">
    <property type="entry name" value="PROKAR_LIPOPROTEIN"/>
    <property type="match status" value="1"/>
</dbReference>
<keyword evidence="3" id="KW-1185">Reference proteome</keyword>
<gene>
    <name evidence="2" type="ordered locus">Psta_3791</name>
</gene>
<dbReference type="HOGENOM" id="CLU_1439860_0_0_0"/>